<keyword evidence="5 6" id="KW-0472">Membrane</keyword>
<dbReference type="RefSeq" id="WP_015788830.1">
    <property type="nucleotide sequence ID" value="NC_013158.1"/>
</dbReference>
<dbReference type="KEGG" id="hut:Huta_1071"/>
<sequence>MSVLRKILSDSAFTALLSIINILRGFVVLFLIVNLLGPDSYGIWVTIIAAVSMVSMTASVHLHGALIRYTSSDPSNNQTYSDVLSLATLIGLVTFGIGAIGSVIFSLYSPTVFGFDTPHDLVFATSTLIAVRIPLKVNLNHPRAKGFVKQYEGVRILRNVMEVTALAIIFLLGGNILAGIWGIVGVSVFLNAGIFSYVYIHSGLPRPEVHNVGKYIRYGVPMVPAALSSSLLADIDKYFLLFLLGPAPVGIYSVAERVCKPIVNLTGIFNSTLYPTIASAWDQGDYEVIEKAYEYIFRYYTILAFPGAVGLVLVAEPLLNIISTTEIARQAVPLVPIFILGYFLKGYDNPLRYILTSVERTRTIGIAVTLSLLVNVILNLTLIPTMGLSGAAIATLSAQGVLFFMILYVSFQEVRFEIPWITLVRCSVATVVMAVILMLLDLGNSPASEMLLDIGVGGLSYFAVLFLIGEFSSEDIKLVREKLQSSLQF</sequence>
<evidence type="ECO:0000256" key="6">
    <source>
        <dbReference type="SAM" id="Phobius"/>
    </source>
</evidence>
<feature type="transmembrane region" description="Helical" evidence="6">
    <location>
        <begin position="327"/>
        <end position="344"/>
    </location>
</feature>
<dbReference type="PANTHER" id="PTHR30250">
    <property type="entry name" value="PST FAMILY PREDICTED COLANIC ACID TRANSPORTER"/>
    <property type="match status" value="1"/>
</dbReference>
<dbReference type="HOGENOM" id="CLU_557375_0_0_2"/>
<dbReference type="AlphaFoldDB" id="C7NM46"/>
<evidence type="ECO:0000313" key="7">
    <source>
        <dbReference type="EMBL" id="ACV11254.1"/>
    </source>
</evidence>
<dbReference type="GO" id="GO:0005886">
    <property type="term" value="C:plasma membrane"/>
    <property type="evidence" value="ECO:0007669"/>
    <property type="project" value="UniProtKB-SubCell"/>
</dbReference>
<gene>
    <name evidence="7" type="ordered locus">Huta_1071</name>
</gene>
<keyword evidence="4 6" id="KW-1133">Transmembrane helix</keyword>
<dbReference type="Pfam" id="PF13440">
    <property type="entry name" value="Polysacc_synt_3"/>
    <property type="match status" value="1"/>
</dbReference>
<dbReference type="EMBL" id="CP001687">
    <property type="protein sequence ID" value="ACV11254.1"/>
    <property type="molecule type" value="Genomic_DNA"/>
</dbReference>
<keyword evidence="2" id="KW-1003">Cell membrane</keyword>
<dbReference type="eggNOG" id="arCOG02209">
    <property type="taxonomic scope" value="Archaea"/>
</dbReference>
<dbReference type="GeneID" id="8383345"/>
<dbReference type="PANTHER" id="PTHR30250:SF11">
    <property type="entry name" value="O-ANTIGEN TRANSPORTER-RELATED"/>
    <property type="match status" value="1"/>
</dbReference>
<evidence type="ECO:0000256" key="2">
    <source>
        <dbReference type="ARBA" id="ARBA00022475"/>
    </source>
</evidence>
<organism evidence="7 8">
    <name type="scientific">Halorhabdus utahensis (strain DSM 12940 / JCM 11049 / AX-2)</name>
    <dbReference type="NCBI Taxonomy" id="519442"/>
    <lineage>
        <taxon>Archaea</taxon>
        <taxon>Methanobacteriati</taxon>
        <taxon>Methanobacteriota</taxon>
        <taxon>Stenosarchaea group</taxon>
        <taxon>Halobacteria</taxon>
        <taxon>Halobacteriales</taxon>
        <taxon>Haloarculaceae</taxon>
        <taxon>Halorhabdus</taxon>
    </lineage>
</organism>
<evidence type="ECO:0000256" key="4">
    <source>
        <dbReference type="ARBA" id="ARBA00022989"/>
    </source>
</evidence>
<keyword evidence="3 6" id="KW-0812">Transmembrane</keyword>
<keyword evidence="8" id="KW-1185">Reference proteome</keyword>
<feature type="transmembrane region" description="Helical" evidence="6">
    <location>
        <begin position="12"/>
        <end position="35"/>
    </location>
</feature>
<proteinExistence type="predicted"/>
<evidence type="ECO:0000256" key="5">
    <source>
        <dbReference type="ARBA" id="ARBA00023136"/>
    </source>
</evidence>
<dbReference type="STRING" id="519442.Huta_1071"/>
<feature type="transmembrane region" description="Helical" evidence="6">
    <location>
        <begin position="364"/>
        <end position="383"/>
    </location>
</feature>
<reference evidence="7 8" key="1">
    <citation type="journal article" date="2009" name="Stand. Genomic Sci.">
        <title>Complete genome sequence of Halorhabdus utahensis type strain (AX-2).</title>
        <authorList>
            <person name="Anderson I."/>
            <person name="Tindall B.J."/>
            <person name="Pomrenke H."/>
            <person name="Goker M."/>
            <person name="Lapidus A."/>
            <person name="Nolan M."/>
            <person name="Copeland A."/>
            <person name="Glavina Del Rio T."/>
            <person name="Chen F."/>
            <person name="Tice H."/>
            <person name="Cheng J.F."/>
            <person name="Lucas S."/>
            <person name="Chertkov O."/>
            <person name="Bruce D."/>
            <person name="Brettin T."/>
            <person name="Detter J.C."/>
            <person name="Han C."/>
            <person name="Goodwin L."/>
            <person name="Land M."/>
            <person name="Hauser L."/>
            <person name="Chang Y.J."/>
            <person name="Jeffries C.D."/>
            <person name="Pitluck S."/>
            <person name="Pati A."/>
            <person name="Mavromatis K."/>
            <person name="Ivanova N."/>
            <person name="Ovchinnikova G."/>
            <person name="Chen A."/>
            <person name="Palaniappan K."/>
            <person name="Chain P."/>
            <person name="Rohde M."/>
            <person name="Bristow J."/>
            <person name="Eisen J.A."/>
            <person name="Markowitz V."/>
            <person name="Hugenholtz P."/>
            <person name="Kyrpides N.C."/>
            <person name="Klenk H.P."/>
        </authorList>
    </citation>
    <scope>NUCLEOTIDE SEQUENCE [LARGE SCALE GENOMIC DNA]</scope>
    <source>
        <strain evidence="8">DSM 12940 / JCM 11049 / AX-2</strain>
    </source>
</reference>
<evidence type="ECO:0000313" key="8">
    <source>
        <dbReference type="Proteomes" id="UP000002071"/>
    </source>
</evidence>
<feature type="transmembrane region" description="Helical" evidence="6">
    <location>
        <begin position="389"/>
        <end position="411"/>
    </location>
</feature>
<feature type="transmembrane region" description="Helical" evidence="6">
    <location>
        <begin position="452"/>
        <end position="472"/>
    </location>
</feature>
<evidence type="ECO:0000256" key="1">
    <source>
        <dbReference type="ARBA" id="ARBA00004651"/>
    </source>
</evidence>
<feature type="transmembrane region" description="Helical" evidence="6">
    <location>
        <begin position="83"/>
        <end position="105"/>
    </location>
</feature>
<feature type="transmembrane region" description="Helical" evidence="6">
    <location>
        <begin position="41"/>
        <end position="62"/>
    </location>
</feature>
<accession>C7NM46</accession>
<comment type="subcellular location">
    <subcellularLocation>
        <location evidence="1">Cell membrane</location>
        <topology evidence="1">Multi-pass membrane protein</topology>
    </subcellularLocation>
</comment>
<feature type="transmembrane region" description="Helical" evidence="6">
    <location>
        <begin position="296"/>
        <end position="315"/>
    </location>
</feature>
<dbReference type="CDD" id="cd13128">
    <property type="entry name" value="MATE_Wzx_like"/>
    <property type="match status" value="1"/>
</dbReference>
<protein>
    <submittedName>
        <fullName evidence="7">Polysaccharide biosynthesis protein</fullName>
    </submittedName>
</protein>
<name>C7NM46_HALUD</name>
<feature type="transmembrane region" description="Helical" evidence="6">
    <location>
        <begin position="418"/>
        <end position="440"/>
    </location>
</feature>
<dbReference type="InterPro" id="IPR050833">
    <property type="entry name" value="Poly_Biosynth_Transport"/>
</dbReference>
<dbReference type="Proteomes" id="UP000002071">
    <property type="component" value="Chromosome"/>
</dbReference>
<evidence type="ECO:0000256" key="3">
    <source>
        <dbReference type="ARBA" id="ARBA00022692"/>
    </source>
</evidence>